<dbReference type="InterPro" id="IPR008271">
    <property type="entry name" value="Ser/Thr_kinase_AS"/>
</dbReference>
<reference evidence="4 5" key="1">
    <citation type="journal article" date="2022" name="Nat. Plants">
        <title>Genomes of leafy and leafless Platanthera orchids illuminate the evolution of mycoheterotrophy.</title>
        <authorList>
            <person name="Li M.H."/>
            <person name="Liu K.W."/>
            <person name="Li Z."/>
            <person name="Lu H.C."/>
            <person name="Ye Q.L."/>
            <person name="Zhang D."/>
            <person name="Wang J.Y."/>
            <person name="Li Y.F."/>
            <person name="Zhong Z.M."/>
            <person name="Liu X."/>
            <person name="Yu X."/>
            <person name="Liu D.K."/>
            <person name="Tu X.D."/>
            <person name="Liu B."/>
            <person name="Hao Y."/>
            <person name="Liao X.Y."/>
            <person name="Jiang Y.T."/>
            <person name="Sun W.H."/>
            <person name="Chen J."/>
            <person name="Chen Y.Q."/>
            <person name="Ai Y."/>
            <person name="Zhai J.W."/>
            <person name="Wu S.S."/>
            <person name="Zhou Z."/>
            <person name="Hsiao Y.Y."/>
            <person name="Wu W.L."/>
            <person name="Chen Y.Y."/>
            <person name="Lin Y.F."/>
            <person name="Hsu J.L."/>
            <person name="Li C.Y."/>
            <person name="Wang Z.W."/>
            <person name="Zhao X."/>
            <person name="Zhong W.Y."/>
            <person name="Ma X.K."/>
            <person name="Ma L."/>
            <person name="Huang J."/>
            <person name="Chen G.Z."/>
            <person name="Huang M.Z."/>
            <person name="Huang L."/>
            <person name="Peng D.H."/>
            <person name="Luo Y.B."/>
            <person name="Zou S.Q."/>
            <person name="Chen S.P."/>
            <person name="Lan S."/>
            <person name="Tsai W.C."/>
            <person name="Van de Peer Y."/>
            <person name="Liu Z.J."/>
        </authorList>
    </citation>
    <scope>NUCLEOTIDE SEQUENCE [LARGE SCALE GENOMIC DNA]</scope>
    <source>
        <strain evidence="4">Lor288</strain>
    </source>
</reference>
<evidence type="ECO:0000313" key="4">
    <source>
        <dbReference type="EMBL" id="KAK8970049.1"/>
    </source>
</evidence>
<keyword evidence="5" id="KW-1185">Reference proteome</keyword>
<dbReference type="EMBL" id="JBBWWR010000002">
    <property type="protein sequence ID" value="KAK8970049.1"/>
    <property type="molecule type" value="Genomic_DNA"/>
</dbReference>
<dbReference type="PROSITE" id="PS00108">
    <property type="entry name" value="PROTEIN_KINASE_ST"/>
    <property type="match status" value="1"/>
</dbReference>
<dbReference type="EC" id="2.7.11.1" evidence="2"/>
<dbReference type="Gene3D" id="1.10.510.10">
    <property type="entry name" value="Transferase(Phosphotransferase) domain 1"/>
    <property type="match status" value="1"/>
</dbReference>
<proteinExistence type="inferred from homology"/>
<dbReference type="SUPFAM" id="SSF56112">
    <property type="entry name" value="Protein kinase-like (PK-like)"/>
    <property type="match status" value="1"/>
</dbReference>
<evidence type="ECO:0000256" key="1">
    <source>
        <dbReference type="ARBA" id="ARBA00005926"/>
    </source>
</evidence>
<dbReference type="InterPro" id="IPR050235">
    <property type="entry name" value="CK1_Ser-Thr_kinase"/>
</dbReference>
<comment type="caution">
    <text evidence="4">The sequence shown here is derived from an EMBL/GenBank/DDBJ whole genome shotgun (WGS) entry which is preliminary data.</text>
</comment>
<dbReference type="InterPro" id="IPR000719">
    <property type="entry name" value="Prot_kinase_dom"/>
</dbReference>
<sequence>MVACIAVESISILEKLHMKGFVHGDVKPENFLLGQPGTADEKKLFLIDLGLEKDSSGLPDRQRERRQKGEMIPREEVRCCHGMERRLLGQRCGREQRGLRLTPIPPREVHWTQLVHLRPLSGRSLSCREGFRATSPPSGGIKETLRCGLKSRNHEIADNTAGAVNSEREIRIP</sequence>
<organism evidence="4 5">
    <name type="scientific">Platanthera guangdongensis</name>
    <dbReference type="NCBI Taxonomy" id="2320717"/>
    <lineage>
        <taxon>Eukaryota</taxon>
        <taxon>Viridiplantae</taxon>
        <taxon>Streptophyta</taxon>
        <taxon>Embryophyta</taxon>
        <taxon>Tracheophyta</taxon>
        <taxon>Spermatophyta</taxon>
        <taxon>Magnoliopsida</taxon>
        <taxon>Liliopsida</taxon>
        <taxon>Asparagales</taxon>
        <taxon>Orchidaceae</taxon>
        <taxon>Orchidoideae</taxon>
        <taxon>Orchideae</taxon>
        <taxon>Orchidinae</taxon>
        <taxon>Platanthera</taxon>
    </lineage>
</organism>
<comment type="similarity">
    <text evidence="1">Belongs to the protein kinase superfamily. CK1 Ser/Thr protein kinase family. Casein kinase I subfamily.</text>
</comment>
<name>A0ABR2N0N7_9ASPA</name>
<evidence type="ECO:0000313" key="5">
    <source>
        <dbReference type="Proteomes" id="UP001412067"/>
    </source>
</evidence>
<evidence type="ECO:0000256" key="2">
    <source>
        <dbReference type="ARBA" id="ARBA00012513"/>
    </source>
</evidence>
<gene>
    <name evidence="4" type="ORF">KSP40_PGU016354</name>
</gene>
<protein>
    <recommendedName>
        <fullName evidence="2">non-specific serine/threonine protein kinase</fullName>
        <ecNumber evidence="2">2.7.11.1</ecNumber>
    </recommendedName>
</protein>
<dbReference type="PANTHER" id="PTHR11909">
    <property type="entry name" value="CASEIN KINASE-RELATED"/>
    <property type="match status" value="1"/>
</dbReference>
<accession>A0ABR2N0N7</accession>
<dbReference type="PROSITE" id="PS50011">
    <property type="entry name" value="PROTEIN_KINASE_DOM"/>
    <property type="match status" value="1"/>
</dbReference>
<dbReference type="Proteomes" id="UP001412067">
    <property type="component" value="Unassembled WGS sequence"/>
</dbReference>
<dbReference type="InterPro" id="IPR011009">
    <property type="entry name" value="Kinase-like_dom_sf"/>
</dbReference>
<feature type="domain" description="Protein kinase" evidence="3">
    <location>
        <begin position="1"/>
        <end position="173"/>
    </location>
</feature>
<evidence type="ECO:0000259" key="3">
    <source>
        <dbReference type="PROSITE" id="PS50011"/>
    </source>
</evidence>